<proteinExistence type="predicted"/>
<gene>
    <name evidence="2" type="ORF">BHU72_01200</name>
</gene>
<keyword evidence="3" id="KW-1185">Reference proteome</keyword>
<evidence type="ECO:0000313" key="2">
    <source>
        <dbReference type="EMBL" id="OEH86907.1"/>
    </source>
</evidence>
<dbReference type="OrthoDB" id="9907418at2"/>
<evidence type="ECO:0000313" key="3">
    <source>
        <dbReference type="Proteomes" id="UP000095255"/>
    </source>
</evidence>
<comment type="caution">
    <text evidence="2">The sequence shown here is derived from an EMBL/GenBank/DDBJ whole genome shotgun (WGS) entry which is preliminary data.</text>
</comment>
<evidence type="ECO:0000256" key="1">
    <source>
        <dbReference type="SAM" id="Phobius"/>
    </source>
</evidence>
<sequence length="70" mass="8295">MFTKFLFLMSVLMIIWSIIEIVSPKIVFKLYQKIGFLQLPEHNAMKLIRIDGVISWVIFTLITGYLYKKL</sequence>
<dbReference type="EMBL" id="MJAT01000001">
    <property type="protein sequence ID" value="OEH86907.1"/>
    <property type="molecule type" value="Genomic_DNA"/>
</dbReference>
<name>A0A1E5L9V5_9FIRM</name>
<dbReference type="Proteomes" id="UP000095255">
    <property type="component" value="Unassembled WGS sequence"/>
</dbReference>
<organism evidence="2 3">
    <name type="scientific">Desulfuribacillus stibiiarsenatis</name>
    <dbReference type="NCBI Taxonomy" id="1390249"/>
    <lineage>
        <taxon>Bacteria</taxon>
        <taxon>Bacillati</taxon>
        <taxon>Bacillota</taxon>
        <taxon>Desulfuribacillia</taxon>
        <taxon>Desulfuribacillales</taxon>
        <taxon>Desulfuribacillaceae</taxon>
        <taxon>Desulfuribacillus</taxon>
    </lineage>
</organism>
<reference evidence="2 3" key="1">
    <citation type="submission" date="2016-09" db="EMBL/GenBank/DDBJ databases">
        <title>Desulfuribacillus arsenicus sp. nov., an obligately anaerobic, dissimilatory arsenic- and antimonate-reducing bacterium isolated from anoxic sediments.</title>
        <authorList>
            <person name="Abin C.A."/>
            <person name="Hollibaugh J.T."/>
        </authorList>
    </citation>
    <scope>NUCLEOTIDE SEQUENCE [LARGE SCALE GENOMIC DNA]</scope>
    <source>
        <strain evidence="2 3">MLFW-2</strain>
    </source>
</reference>
<dbReference type="AlphaFoldDB" id="A0A1E5L9V5"/>
<accession>A0A1E5L9V5</accession>
<keyword evidence="1" id="KW-0812">Transmembrane</keyword>
<protein>
    <submittedName>
        <fullName evidence="2">Uncharacterized protein</fullName>
    </submittedName>
</protein>
<feature type="transmembrane region" description="Helical" evidence="1">
    <location>
        <begin position="48"/>
        <end position="67"/>
    </location>
</feature>
<dbReference type="RefSeq" id="WP_069700785.1">
    <property type="nucleotide sequence ID" value="NZ_MJAT01000001.1"/>
</dbReference>
<keyword evidence="1" id="KW-0472">Membrane</keyword>
<feature type="transmembrane region" description="Helical" evidence="1">
    <location>
        <begin position="6"/>
        <end position="28"/>
    </location>
</feature>
<keyword evidence="1" id="KW-1133">Transmembrane helix</keyword>